<keyword evidence="2" id="KW-0812">Transmembrane</keyword>
<feature type="compositionally biased region" description="Polar residues" evidence="1">
    <location>
        <begin position="131"/>
        <end position="147"/>
    </location>
</feature>
<dbReference type="InParanoid" id="A0A420WIT9"/>
<feature type="transmembrane region" description="Helical" evidence="2">
    <location>
        <begin position="12"/>
        <end position="33"/>
    </location>
</feature>
<keyword evidence="2" id="KW-0472">Membrane</keyword>
<evidence type="ECO:0000313" key="4">
    <source>
        <dbReference type="Proteomes" id="UP000282211"/>
    </source>
</evidence>
<dbReference type="EMBL" id="RBII01000001">
    <property type="protein sequence ID" value="RKQ70944.1"/>
    <property type="molecule type" value="Genomic_DNA"/>
</dbReference>
<keyword evidence="2" id="KW-1133">Transmembrane helix</keyword>
<name>A0A420WIT9_9PROT</name>
<keyword evidence="4" id="KW-1185">Reference proteome</keyword>
<feature type="region of interest" description="Disordered" evidence="1">
    <location>
        <begin position="62"/>
        <end position="162"/>
    </location>
</feature>
<dbReference type="RefSeq" id="WP_121098762.1">
    <property type="nucleotide sequence ID" value="NZ_RBII01000001.1"/>
</dbReference>
<feature type="compositionally biased region" description="Basic and acidic residues" evidence="1">
    <location>
        <begin position="79"/>
        <end position="88"/>
    </location>
</feature>
<evidence type="ECO:0000313" key="3">
    <source>
        <dbReference type="EMBL" id="RKQ70944.1"/>
    </source>
</evidence>
<gene>
    <name evidence="3" type="ORF">DES40_0251</name>
</gene>
<proteinExistence type="predicted"/>
<sequence length="294" mass="32902">MAGWLKTRIEKTQYLSLAISLLLHGTLALILFLSSRQLQRVPELSFLTVDLVTLSPQPEKTDKSIDLEIANPTSLPRAEPPRDRRTEQRDEDEAIDVPLNSEPQNRPLQNRASEISPETEARSDTRLNEGATPSRNVLVSPSETTAPPSRWALQPPLSEQNVKRWSEEKGIEADIGCIRSLSEACRNMRKEVFAAYRLTETEKVWTPKFAHTGLSADFYGMSEREIREKLSIPIAGENGIYIPFTNIGMDGGLWDSLHGVNKGCQITTKIDSEQGRQTVKDCGGLLPARKEPRN</sequence>
<protein>
    <submittedName>
        <fullName evidence="3">Uncharacterized protein</fullName>
    </submittedName>
</protein>
<evidence type="ECO:0000256" key="1">
    <source>
        <dbReference type="SAM" id="MobiDB-lite"/>
    </source>
</evidence>
<accession>A0A420WIT9</accession>
<feature type="compositionally biased region" description="Polar residues" evidence="1">
    <location>
        <begin position="101"/>
        <end position="113"/>
    </location>
</feature>
<organism evidence="3 4">
    <name type="scientific">Litorimonas taeanensis</name>
    <dbReference type="NCBI Taxonomy" id="568099"/>
    <lineage>
        <taxon>Bacteria</taxon>
        <taxon>Pseudomonadati</taxon>
        <taxon>Pseudomonadota</taxon>
        <taxon>Alphaproteobacteria</taxon>
        <taxon>Maricaulales</taxon>
        <taxon>Robiginitomaculaceae</taxon>
    </lineage>
</organism>
<dbReference type="Proteomes" id="UP000282211">
    <property type="component" value="Unassembled WGS sequence"/>
</dbReference>
<evidence type="ECO:0000256" key="2">
    <source>
        <dbReference type="SAM" id="Phobius"/>
    </source>
</evidence>
<reference evidence="3 4" key="1">
    <citation type="submission" date="2018-10" db="EMBL/GenBank/DDBJ databases">
        <title>Genomic Encyclopedia of Type Strains, Phase IV (KMG-IV): sequencing the most valuable type-strain genomes for metagenomic binning, comparative biology and taxonomic classification.</title>
        <authorList>
            <person name="Goeker M."/>
        </authorList>
    </citation>
    <scope>NUCLEOTIDE SEQUENCE [LARGE SCALE GENOMIC DNA]</scope>
    <source>
        <strain evidence="3 4">DSM 22008</strain>
    </source>
</reference>
<dbReference type="AlphaFoldDB" id="A0A420WIT9"/>
<comment type="caution">
    <text evidence="3">The sequence shown here is derived from an EMBL/GenBank/DDBJ whole genome shotgun (WGS) entry which is preliminary data.</text>
</comment>